<feature type="region of interest" description="Disordered" evidence="1">
    <location>
        <begin position="1"/>
        <end position="77"/>
    </location>
</feature>
<sequence>MSRRLSPSYPGSGSSPFASPLMGRREWQSGPAPFQNQRYPQGSMYGEQMRYGEPYPFNDRRGGSDTSSWVRPPTQPDEMYKLESVMRRAAQDNSSSLEAVRQVEKMGLGSVVGAILNAVDRRNPGFPAYESPSRGIPPLMEESYGRDPRLSGGLDYNPSPIRDISRYVEPLDDFCDRYLAFGQSYPAFAAQSFGGMMDYGSRGRSPAGRSYR</sequence>
<evidence type="ECO:0000313" key="3">
    <source>
        <dbReference type="Proteomes" id="UP000230423"/>
    </source>
</evidence>
<keyword evidence="3" id="KW-1185">Reference proteome</keyword>
<proteinExistence type="predicted"/>
<reference evidence="2 3" key="1">
    <citation type="submission" date="2015-09" db="EMBL/GenBank/DDBJ databases">
        <title>Draft genome of the parasitic nematode Teladorsagia circumcincta isolate WARC Sus (inbred).</title>
        <authorList>
            <person name="Mitreva M."/>
        </authorList>
    </citation>
    <scope>NUCLEOTIDE SEQUENCE [LARGE SCALE GENOMIC DNA]</scope>
    <source>
        <strain evidence="2 3">S</strain>
    </source>
</reference>
<organism evidence="2 3">
    <name type="scientific">Teladorsagia circumcincta</name>
    <name type="common">Brown stomach worm</name>
    <name type="synonym">Ostertagia circumcincta</name>
    <dbReference type="NCBI Taxonomy" id="45464"/>
    <lineage>
        <taxon>Eukaryota</taxon>
        <taxon>Metazoa</taxon>
        <taxon>Ecdysozoa</taxon>
        <taxon>Nematoda</taxon>
        <taxon>Chromadorea</taxon>
        <taxon>Rhabditida</taxon>
        <taxon>Rhabditina</taxon>
        <taxon>Rhabditomorpha</taxon>
        <taxon>Strongyloidea</taxon>
        <taxon>Trichostrongylidae</taxon>
        <taxon>Teladorsagia</taxon>
    </lineage>
</organism>
<name>A0A2G9TWW8_TELCI</name>
<evidence type="ECO:0000256" key="1">
    <source>
        <dbReference type="SAM" id="MobiDB-lite"/>
    </source>
</evidence>
<gene>
    <name evidence="2" type="ORF">TELCIR_15972</name>
</gene>
<feature type="region of interest" description="Disordered" evidence="1">
    <location>
        <begin position="128"/>
        <end position="156"/>
    </location>
</feature>
<feature type="compositionally biased region" description="Low complexity" evidence="1">
    <location>
        <begin position="1"/>
        <end position="21"/>
    </location>
</feature>
<protein>
    <submittedName>
        <fullName evidence="2">Uncharacterized protein</fullName>
    </submittedName>
</protein>
<evidence type="ECO:0000313" key="2">
    <source>
        <dbReference type="EMBL" id="PIO62464.1"/>
    </source>
</evidence>
<dbReference type="AlphaFoldDB" id="A0A2G9TWW8"/>
<dbReference type="Proteomes" id="UP000230423">
    <property type="component" value="Unassembled WGS sequence"/>
</dbReference>
<dbReference type="EMBL" id="KZ352063">
    <property type="protein sequence ID" value="PIO62464.1"/>
    <property type="molecule type" value="Genomic_DNA"/>
</dbReference>
<dbReference type="OrthoDB" id="5875531at2759"/>
<accession>A0A2G9TWW8</accession>